<proteinExistence type="predicted"/>
<feature type="signal peptide" evidence="1">
    <location>
        <begin position="1"/>
        <end position="48"/>
    </location>
</feature>
<accession>A0A2M4DEV9</accession>
<dbReference type="AlphaFoldDB" id="A0A2M4DEV9"/>
<feature type="chain" id="PRO_5014863202" evidence="1">
    <location>
        <begin position="49"/>
        <end position="181"/>
    </location>
</feature>
<reference evidence="2" key="1">
    <citation type="submission" date="2018-01" db="EMBL/GenBank/DDBJ databases">
        <title>An insight into the sialome of Amazonian anophelines.</title>
        <authorList>
            <person name="Ribeiro J.M."/>
            <person name="Scarpassa V."/>
            <person name="Calvo E."/>
        </authorList>
    </citation>
    <scope>NUCLEOTIDE SEQUENCE</scope>
</reference>
<sequence>MGGAAVYFVLMITSSSTASACHCHRRSSSMRTTALLLVLVLRLHSTTGKFSGCRCSQHLILVPVVHAVILHIDHRCHRRLGRCIPHITRRSAAAYGQDRCVGIVSATAALEQQRCLVRPRQRTGQFAIVAIETHLMHTGDQRSILALRVKMIRRHVLAGGSYADEAVYLRRTYMYRFIKLS</sequence>
<name>A0A2M4DEV9_ANODA</name>
<keyword evidence="1" id="KW-0732">Signal</keyword>
<organism evidence="2">
    <name type="scientific">Anopheles darlingi</name>
    <name type="common">Mosquito</name>
    <dbReference type="NCBI Taxonomy" id="43151"/>
    <lineage>
        <taxon>Eukaryota</taxon>
        <taxon>Metazoa</taxon>
        <taxon>Ecdysozoa</taxon>
        <taxon>Arthropoda</taxon>
        <taxon>Hexapoda</taxon>
        <taxon>Insecta</taxon>
        <taxon>Pterygota</taxon>
        <taxon>Neoptera</taxon>
        <taxon>Endopterygota</taxon>
        <taxon>Diptera</taxon>
        <taxon>Nematocera</taxon>
        <taxon>Culicoidea</taxon>
        <taxon>Culicidae</taxon>
        <taxon>Anophelinae</taxon>
        <taxon>Anopheles</taxon>
    </lineage>
</organism>
<evidence type="ECO:0000313" key="2">
    <source>
        <dbReference type="EMBL" id="MBW76122.1"/>
    </source>
</evidence>
<dbReference type="EMBL" id="GGFL01011944">
    <property type="protein sequence ID" value="MBW76122.1"/>
    <property type="molecule type" value="Transcribed_RNA"/>
</dbReference>
<evidence type="ECO:0000256" key="1">
    <source>
        <dbReference type="SAM" id="SignalP"/>
    </source>
</evidence>
<protein>
    <submittedName>
        <fullName evidence="2">Putative secreted protein</fullName>
    </submittedName>
</protein>